<comment type="caution">
    <text evidence="1">The sequence shown here is derived from an EMBL/GenBank/DDBJ whole genome shotgun (WGS) entry which is preliminary data.</text>
</comment>
<proteinExistence type="predicted"/>
<evidence type="ECO:0000313" key="1">
    <source>
        <dbReference type="EMBL" id="SDX30795.1"/>
    </source>
</evidence>
<name>A0A8X8IGF5_9BACT</name>
<keyword evidence="2" id="KW-1185">Reference proteome</keyword>
<organism evidence="1 2">
    <name type="scientific">Hydrobacter penzbergensis</name>
    <dbReference type="NCBI Taxonomy" id="1235997"/>
    <lineage>
        <taxon>Bacteria</taxon>
        <taxon>Pseudomonadati</taxon>
        <taxon>Bacteroidota</taxon>
        <taxon>Chitinophagia</taxon>
        <taxon>Chitinophagales</taxon>
        <taxon>Chitinophagaceae</taxon>
        <taxon>Hydrobacter</taxon>
    </lineage>
</organism>
<reference evidence="1 2" key="1">
    <citation type="submission" date="2016-10" db="EMBL/GenBank/DDBJ databases">
        <authorList>
            <person name="Varghese N."/>
            <person name="Submissions S."/>
        </authorList>
    </citation>
    <scope>NUCLEOTIDE SEQUENCE [LARGE SCALE GENOMIC DNA]</scope>
    <source>
        <strain evidence="1 2">DSM 25353</strain>
    </source>
</reference>
<gene>
    <name evidence="1" type="ORF">SAMN05444410_11311</name>
</gene>
<dbReference type="Proteomes" id="UP000198711">
    <property type="component" value="Unassembled WGS sequence"/>
</dbReference>
<dbReference type="EMBL" id="FNNO01000013">
    <property type="protein sequence ID" value="SDX30795.1"/>
    <property type="molecule type" value="Genomic_DNA"/>
</dbReference>
<accession>A0A8X8IGF5</accession>
<protein>
    <submittedName>
        <fullName evidence="1">Uncharacterized protein</fullName>
    </submittedName>
</protein>
<sequence length="66" mass="7666">MWNMSIAKSISIDKKQKLNFRADIFNVLNLLNHEWGGYRSVINTNAGTLFKNTVPYTIQLGVRYNF</sequence>
<dbReference type="AlphaFoldDB" id="A0A8X8IGF5"/>
<evidence type="ECO:0000313" key="2">
    <source>
        <dbReference type="Proteomes" id="UP000198711"/>
    </source>
</evidence>